<dbReference type="EMBL" id="LQQO01000056">
    <property type="protein sequence ID" value="KZE09141.1"/>
    <property type="molecule type" value="Genomic_DNA"/>
</dbReference>
<dbReference type="Proteomes" id="UP000076609">
    <property type="component" value="Unassembled WGS sequence"/>
</dbReference>
<proteinExistence type="predicted"/>
<accession>A0ABR5Y979</accession>
<keyword evidence="2" id="KW-1185">Reference proteome</keyword>
<organism evidence="1 2">
    <name type="scientific">Sphingomonas hankookensis</name>
    <dbReference type="NCBI Taxonomy" id="563996"/>
    <lineage>
        <taxon>Bacteria</taxon>
        <taxon>Pseudomonadati</taxon>
        <taxon>Pseudomonadota</taxon>
        <taxon>Alphaproteobacteria</taxon>
        <taxon>Sphingomonadales</taxon>
        <taxon>Sphingomonadaceae</taxon>
        <taxon>Sphingomonas</taxon>
    </lineage>
</organism>
<evidence type="ECO:0000313" key="1">
    <source>
        <dbReference type="EMBL" id="KZE09141.1"/>
    </source>
</evidence>
<reference evidence="2" key="1">
    <citation type="submission" date="2016-01" db="EMBL/GenBank/DDBJ databases">
        <title>Draft genome of Chromobacterium sp. F49.</title>
        <authorList>
            <person name="Hong K.W."/>
        </authorList>
    </citation>
    <scope>NUCLEOTIDE SEQUENCE [LARGE SCALE GENOMIC DNA]</scope>
    <source>
        <strain evidence="2">CN3</strain>
    </source>
</reference>
<evidence type="ECO:0000313" key="2">
    <source>
        <dbReference type="Proteomes" id="UP000076609"/>
    </source>
</evidence>
<name>A0ABR5Y979_9SPHN</name>
<sequence>MGKLFLPAKVPNEGARRLAAWFLSRPAIRARSALASVGIDFGKLDRMVTGELLPGADERFAITLATGDAVTVRDWSVAPRGRWGDPVPARKMRRAA</sequence>
<gene>
    <name evidence="1" type="ORF">AVT10_06740</name>
</gene>
<dbReference type="RefSeq" id="WP_066693527.1">
    <property type="nucleotide sequence ID" value="NZ_LQQO01000056.1"/>
</dbReference>
<comment type="caution">
    <text evidence="1">The sequence shown here is derived from an EMBL/GenBank/DDBJ whole genome shotgun (WGS) entry which is preliminary data.</text>
</comment>
<protein>
    <submittedName>
        <fullName evidence="1">Uncharacterized protein</fullName>
    </submittedName>
</protein>